<dbReference type="Proteomes" id="UP000603200">
    <property type="component" value="Unassembled WGS sequence"/>
</dbReference>
<evidence type="ECO:0000313" key="4">
    <source>
        <dbReference type="Proteomes" id="UP000603200"/>
    </source>
</evidence>
<sequence>MDASGRSAGLQGPRISEQATEDPGAGAAGRQVDGPAECLRCTLPDQVVRVPAAVREGRASTVVRGQIAGLYGLGMPVHAQATSVGAVAAALAPPQRPGSLALPVAVLVAGAVLDLGAVQVTISEHGQFGTSVATGFLTLMLTAYAALLVWWRRRSSRRAEVVDRAMYLWRRAWYCRRCGVVSVLAGGDSHVFAARNLAFELMVLAGQLHWRKRA</sequence>
<evidence type="ECO:0000256" key="1">
    <source>
        <dbReference type="SAM" id="MobiDB-lite"/>
    </source>
</evidence>
<evidence type="ECO:0000256" key="2">
    <source>
        <dbReference type="SAM" id="Phobius"/>
    </source>
</evidence>
<keyword evidence="2" id="KW-0472">Membrane</keyword>
<protein>
    <submittedName>
        <fullName evidence="3">Uncharacterized protein</fullName>
    </submittedName>
</protein>
<feature type="region of interest" description="Disordered" evidence="1">
    <location>
        <begin position="1"/>
        <end position="31"/>
    </location>
</feature>
<feature type="transmembrane region" description="Helical" evidence="2">
    <location>
        <begin position="100"/>
        <end position="122"/>
    </location>
</feature>
<organism evidence="3 4">
    <name type="scientific">Winogradskya humida</name>
    <dbReference type="NCBI Taxonomy" id="113566"/>
    <lineage>
        <taxon>Bacteria</taxon>
        <taxon>Bacillati</taxon>
        <taxon>Actinomycetota</taxon>
        <taxon>Actinomycetes</taxon>
        <taxon>Micromonosporales</taxon>
        <taxon>Micromonosporaceae</taxon>
        <taxon>Winogradskya</taxon>
    </lineage>
</organism>
<proteinExistence type="predicted"/>
<feature type="transmembrane region" description="Helical" evidence="2">
    <location>
        <begin position="128"/>
        <end position="151"/>
    </location>
</feature>
<evidence type="ECO:0000313" key="3">
    <source>
        <dbReference type="EMBL" id="GIE26852.1"/>
    </source>
</evidence>
<gene>
    <name evidence="3" type="ORF">Ahu01nite_099540</name>
</gene>
<keyword evidence="2" id="KW-0812">Transmembrane</keyword>
<reference evidence="3 4" key="1">
    <citation type="submission" date="2021-01" db="EMBL/GenBank/DDBJ databases">
        <title>Whole genome shotgun sequence of Actinoplanes humidus NBRC 14915.</title>
        <authorList>
            <person name="Komaki H."/>
            <person name="Tamura T."/>
        </authorList>
    </citation>
    <scope>NUCLEOTIDE SEQUENCE [LARGE SCALE GENOMIC DNA]</scope>
    <source>
        <strain evidence="3 4">NBRC 14915</strain>
    </source>
</reference>
<keyword evidence="4" id="KW-1185">Reference proteome</keyword>
<keyword evidence="2" id="KW-1133">Transmembrane helix</keyword>
<accession>A0ABQ4A7K3</accession>
<dbReference type="EMBL" id="BOMN01000155">
    <property type="protein sequence ID" value="GIE26852.1"/>
    <property type="molecule type" value="Genomic_DNA"/>
</dbReference>
<name>A0ABQ4A7K3_9ACTN</name>
<comment type="caution">
    <text evidence="3">The sequence shown here is derived from an EMBL/GenBank/DDBJ whole genome shotgun (WGS) entry which is preliminary data.</text>
</comment>